<dbReference type="NCBIfam" id="TIGR00621">
    <property type="entry name" value="ssb"/>
    <property type="match status" value="1"/>
</dbReference>
<dbReference type="Pfam" id="PF00436">
    <property type="entry name" value="SSB"/>
    <property type="match status" value="1"/>
</dbReference>
<dbReference type="InterPro" id="IPR011344">
    <property type="entry name" value="ssDNA-bd"/>
</dbReference>
<dbReference type="CDD" id="cd04496">
    <property type="entry name" value="SSB_OBF"/>
    <property type="match status" value="1"/>
</dbReference>
<organism evidence="5 6">
    <name type="scientific">Arthrobacter echini</name>
    <dbReference type="NCBI Taxonomy" id="1529066"/>
    <lineage>
        <taxon>Bacteria</taxon>
        <taxon>Bacillati</taxon>
        <taxon>Actinomycetota</taxon>
        <taxon>Actinomycetes</taxon>
        <taxon>Micrococcales</taxon>
        <taxon>Micrococcaceae</taxon>
        <taxon>Arthrobacter</taxon>
    </lineage>
</organism>
<dbReference type="PROSITE" id="PS50935">
    <property type="entry name" value="SSB"/>
    <property type="match status" value="1"/>
</dbReference>
<dbReference type="GO" id="GO:0003697">
    <property type="term" value="F:single-stranded DNA binding"/>
    <property type="evidence" value="ECO:0007669"/>
    <property type="project" value="InterPro"/>
</dbReference>
<dbReference type="SUPFAM" id="SSF50249">
    <property type="entry name" value="Nucleic acid-binding proteins"/>
    <property type="match status" value="1"/>
</dbReference>
<evidence type="ECO:0000256" key="1">
    <source>
        <dbReference type="ARBA" id="ARBA00023125"/>
    </source>
</evidence>
<dbReference type="Gene3D" id="2.40.50.140">
    <property type="entry name" value="Nucleic acid-binding proteins"/>
    <property type="match status" value="1"/>
</dbReference>
<comment type="caution">
    <text evidence="5">The sequence shown here is derived from an EMBL/GenBank/DDBJ whole genome shotgun (WGS) entry which is preliminary data.</text>
</comment>
<name>A0A5D0XSD7_9MICC</name>
<keyword evidence="1 2" id="KW-0238">DNA-binding</keyword>
<proteinExistence type="predicted"/>
<evidence type="ECO:0000256" key="4">
    <source>
        <dbReference type="SAM" id="MobiDB-lite"/>
    </source>
</evidence>
<dbReference type="InterPro" id="IPR000424">
    <property type="entry name" value="Primosome_PriB/ssb"/>
</dbReference>
<sequence length="205" mass="22144">MTDIITVRGYVATEVRLTLAHSGLPISGFRMCSTERRFDKEANGWVDGTTNWYSVSMFRQLATNAGASIKKGDRVIVTGRLRIRPWSSPDGRTGTSVEIDADTAGHDLMWGTANFRRNSSDRSEPQAGPADATATGSPEHGAVPDGVDPATGELFEGVFDPDSTPEDGPDRHDPDHEGTSDREADERQRGGEDRAVAAQPESVPF</sequence>
<protein>
    <recommendedName>
        <fullName evidence="3">Single-stranded DNA-binding protein</fullName>
    </recommendedName>
</protein>
<dbReference type="RefSeq" id="WP_148600297.1">
    <property type="nucleotide sequence ID" value="NZ_VSLD01000002.1"/>
</dbReference>
<evidence type="ECO:0000256" key="2">
    <source>
        <dbReference type="PROSITE-ProRule" id="PRU00252"/>
    </source>
</evidence>
<dbReference type="InterPro" id="IPR012340">
    <property type="entry name" value="NA-bd_OB-fold"/>
</dbReference>
<accession>A0A5D0XSD7</accession>
<dbReference type="OrthoDB" id="4427276at2"/>
<feature type="region of interest" description="Disordered" evidence="4">
    <location>
        <begin position="116"/>
        <end position="205"/>
    </location>
</feature>
<keyword evidence="6" id="KW-1185">Reference proteome</keyword>
<dbReference type="GO" id="GO:0006260">
    <property type="term" value="P:DNA replication"/>
    <property type="evidence" value="ECO:0007669"/>
    <property type="project" value="InterPro"/>
</dbReference>
<reference evidence="5 6" key="1">
    <citation type="submission" date="2019-08" db="EMBL/GenBank/DDBJ databases">
        <title>Genone of Arthrobacter echini P9.</title>
        <authorList>
            <person name="Bowman J.P."/>
        </authorList>
    </citation>
    <scope>NUCLEOTIDE SEQUENCE [LARGE SCALE GENOMIC DNA]</scope>
    <source>
        <strain evidence="5 6">P9</strain>
    </source>
</reference>
<evidence type="ECO:0000256" key="3">
    <source>
        <dbReference type="RuleBase" id="RU000524"/>
    </source>
</evidence>
<gene>
    <name evidence="5" type="primary">ssb</name>
    <name evidence="5" type="ORF">FQ377_05785</name>
</gene>
<evidence type="ECO:0000313" key="5">
    <source>
        <dbReference type="EMBL" id="TYC99475.1"/>
    </source>
</evidence>
<feature type="compositionally biased region" description="Basic and acidic residues" evidence="4">
    <location>
        <begin position="168"/>
        <end position="195"/>
    </location>
</feature>
<dbReference type="Proteomes" id="UP000323410">
    <property type="component" value="Unassembled WGS sequence"/>
</dbReference>
<evidence type="ECO:0000313" key="6">
    <source>
        <dbReference type="Proteomes" id="UP000323410"/>
    </source>
</evidence>
<dbReference type="EMBL" id="VSLD01000002">
    <property type="protein sequence ID" value="TYC99475.1"/>
    <property type="molecule type" value="Genomic_DNA"/>
</dbReference>
<dbReference type="AlphaFoldDB" id="A0A5D0XSD7"/>